<feature type="signal peptide" evidence="1">
    <location>
        <begin position="1"/>
        <end position="21"/>
    </location>
</feature>
<sequence>MAAVTGVLFLSSCAAPPPAPAQPPGAASWEQITSEAKGQTVKLWMYGGDTQGNAYVDEHLIPAAAKEGVTLERVPVADTKDALNRVLTEKQSGTTAGQVDLVWVNGDNFGTGKEAGAWACGWTSLLPNMSLTDPADPLLSEDFGTPVEGCEAPWSKAQFTIAYNSAAVPDPPKTLAGLLDWVKAHPGRFTYPAPPDFTGSVFTREVLYSVSGGYAKVRLAFDQGAFDRLTPALLTELQDLKPSLWREGSTYPKSSSELNALYAGGQVDFTMTYGPAELTKLVTEGTYPATTKVLTLEEGTVGNASFLAIPSTSGHRSAAMVVANLALSEEQQAQKADPAIWGQFPVLNPGALSPEGRALFDHLPSSPVVPGYEVLSKNANPELAAAWVPALDEAWRRHVLAGN</sequence>
<evidence type="ECO:0000313" key="3">
    <source>
        <dbReference type="Proteomes" id="UP001226577"/>
    </source>
</evidence>
<organism evidence="2 3">
    <name type="scientific">Pseudarthrobacter enclensis</name>
    <dbReference type="NCBI Taxonomy" id="993070"/>
    <lineage>
        <taxon>Bacteria</taxon>
        <taxon>Bacillati</taxon>
        <taxon>Actinomycetota</taxon>
        <taxon>Actinomycetes</taxon>
        <taxon>Micrococcales</taxon>
        <taxon>Micrococcaceae</taxon>
        <taxon>Pseudarthrobacter</taxon>
    </lineage>
</organism>
<dbReference type="NCBIfam" id="NF008633">
    <property type="entry name" value="PRK11622.1"/>
    <property type="match status" value="1"/>
</dbReference>
<keyword evidence="3" id="KW-1185">Reference proteome</keyword>
<dbReference type="InterPro" id="IPR006059">
    <property type="entry name" value="SBP"/>
</dbReference>
<proteinExistence type="predicted"/>
<reference evidence="2 3" key="1">
    <citation type="submission" date="2023-07" db="EMBL/GenBank/DDBJ databases">
        <title>Sorghum-associated microbial communities from plants grown in Nebraska, USA.</title>
        <authorList>
            <person name="Schachtman D."/>
        </authorList>
    </citation>
    <scope>NUCLEOTIDE SEQUENCE [LARGE SCALE GENOMIC DNA]</scope>
    <source>
        <strain evidence="2 3">CC222</strain>
    </source>
</reference>
<keyword evidence="1" id="KW-0732">Signal</keyword>
<dbReference type="PANTHER" id="PTHR42779">
    <property type="entry name" value="PROTEIN YNJB"/>
    <property type="match status" value="1"/>
</dbReference>
<dbReference type="Proteomes" id="UP001226577">
    <property type="component" value="Unassembled WGS sequence"/>
</dbReference>
<dbReference type="PIRSF" id="PIRSF029172">
    <property type="entry name" value="UCP029172_ABC_sbc_YnjB"/>
    <property type="match status" value="1"/>
</dbReference>
<feature type="chain" id="PRO_5047178514" evidence="1">
    <location>
        <begin position="22"/>
        <end position="403"/>
    </location>
</feature>
<protein>
    <submittedName>
        <fullName evidence="2">Spermidine/putrescine transport system substrate-binding protein</fullName>
    </submittedName>
</protein>
<comment type="caution">
    <text evidence="2">The sequence shown here is derived from an EMBL/GenBank/DDBJ whole genome shotgun (WGS) entry which is preliminary data.</text>
</comment>
<dbReference type="Gene3D" id="3.40.190.10">
    <property type="entry name" value="Periplasmic binding protein-like II"/>
    <property type="match status" value="2"/>
</dbReference>
<evidence type="ECO:0000256" key="1">
    <source>
        <dbReference type="SAM" id="SignalP"/>
    </source>
</evidence>
<accession>A0ABT9RY02</accession>
<dbReference type="SUPFAM" id="SSF53850">
    <property type="entry name" value="Periplasmic binding protein-like II"/>
    <property type="match status" value="1"/>
</dbReference>
<dbReference type="InterPro" id="IPR027020">
    <property type="entry name" value="YnjB"/>
</dbReference>
<evidence type="ECO:0000313" key="2">
    <source>
        <dbReference type="EMBL" id="MDP9890130.1"/>
    </source>
</evidence>
<dbReference type="Pfam" id="PF13416">
    <property type="entry name" value="SBP_bac_8"/>
    <property type="match status" value="1"/>
</dbReference>
<dbReference type="EMBL" id="JAUSRE010000023">
    <property type="protein sequence ID" value="MDP9890130.1"/>
    <property type="molecule type" value="Genomic_DNA"/>
</dbReference>
<dbReference type="PANTHER" id="PTHR42779:SF1">
    <property type="entry name" value="PROTEIN YNJB"/>
    <property type="match status" value="1"/>
</dbReference>
<name>A0ABT9RY02_9MICC</name>
<gene>
    <name evidence="2" type="ORF">J2X98_003742</name>
</gene>